<reference evidence="1 2" key="1">
    <citation type="submission" date="2010-02" db="EMBL/GenBank/DDBJ databases">
        <authorList>
            <person name="Weinstock G."/>
            <person name="Sodergren E."/>
            <person name="Clifton S."/>
            <person name="Fulton L."/>
            <person name="Fulton B."/>
            <person name="Courtney L."/>
            <person name="Fronick C."/>
            <person name="Harrison M."/>
            <person name="Strong C."/>
            <person name="Farmer C."/>
            <person name="Delahaunty K."/>
            <person name="Markovic C."/>
            <person name="Hall O."/>
            <person name="Minx P."/>
            <person name="Tomlinson C."/>
            <person name="Mitreva M."/>
            <person name="Nelson J."/>
            <person name="Hou S."/>
            <person name="Wollam A."/>
            <person name="Pepin K.H."/>
            <person name="Johnson M."/>
            <person name="Bhonagiri V."/>
            <person name="Zhang X."/>
            <person name="Suruliraj S."/>
            <person name="Warren W."/>
            <person name="Chinwalla A."/>
            <person name="Mardis E.R."/>
            <person name="Wilson R.K."/>
        </authorList>
    </citation>
    <scope>NUCLEOTIDE SEQUENCE [LARGE SCALE GENOMIC DNA]</scope>
    <source>
        <strain evidence="1 2">DSM 2876</strain>
    </source>
</reference>
<dbReference type="AlphaFoldDB" id="D4RXR2"/>
<name>D4RXR2_9FIRM</name>
<dbReference type="Proteomes" id="UP000006238">
    <property type="component" value="Unassembled WGS sequence"/>
</dbReference>
<protein>
    <submittedName>
        <fullName evidence="1">Uncharacterized protein</fullName>
    </submittedName>
</protein>
<evidence type="ECO:0000313" key="1">
    <source>
        <dbReference type="EMBL" id="EFF69144.1"/>
    </source>
</evidence>
<sequence>MKILVKDDLGMIHLRKFEISIMNIVVNRTKKLMSHVQNSFISAYITNPKTNSMEVQEKWELLM</sequence>
<evidence type="ECO:0000313" key="2">
    <source>
        <dbReference type="Proteomes" id="UP000006238"/>
    </source>
</evidence>
<proteinExistence type="predicted"/>
<accession>D4RXR2</accession>
<comment type="caution">
    <text evidence="1">The sequence shown here is derived from an EMBL/GenBank/DDBJ whole genome shotgun (WGS) entry which is preliminary data.</text>
</comment>
<dbReference type="EMBL" id="ABWN01000020">
    <property type="protein sequence ID" value="EFF69144.1"/>
    <property type="molecule type" value="Genomic_DNA"/>
</dbReference>
<dbReference type="HOGENOM" id="CLU_2877269_0_0_9"/>
<gene>
    <name evidence="1" type="ORF">BUTYVIB_00613</name>
</gene>
<keyword evidence="2" id="KW-1185">Reference proteome</keyword>
<organism evidence="1 2">
    <name type="scientific">Eshraghiella crossota DSM 2876</name>
    <dbReference type="NCBI Taxonomy" id="511680"/>
    <lineage>
        <taxon>Bacteria</taxon>
        <taxon>Bacillati</taxon>
        <taxon>Bacillota</taxon>
        <taxon>Clostridia</taxon>
        <taxon>Lachnospirales</taxon>
        <taxon>Lachnospiraceae</taxon>
        <taxon>Eshraghiella</taxon>
    </lineage>
</organism>